<dbReference type="RefSeq" id="WP_282332282.1">
    <property type="nucleotide sequence ID" value="NZ_JASBRG010000001.1"/>
</dbReference>
<sequence length="137" mass="15860">MEIPEYRSDEILSGLSEEDSKPYNIRHRCFYFSKEVILFVKDFEYENVFSSLFNQLVRSATSIGANVIEGKAGSTKKDWQNYYSIALKSANETKYWLCLIRDTITVQKDRVNELIEEANEISKIIASVIINSKESKK</sequence>
<dbReference type="InterPro" id="IPR036583">
    <property type="entry name" value="23S_rRNA_IVS_sf"/>
</dbReference>
<dbReference type="InterPro" id="IPR012657">
    <property type="entry name" value="23S_rRNA-intervening_sequence"/>
</dbReference>
<gene>
    <name evidence="1" type="ORF">QJ048_00245</name>
</gene>
<dbReference type="SUPFAM" id="SSF158446">
    <property type="entry name" value="IVS-encoded protein-like"/>
    <property type="match status" value="1"/>
</dbReference>
<evidence type="ECO:0000313" key="2">
    <source>
        <dbReference type="Proteomes" id="UP001226434"/>
    </source>
</evidence>
<proteinExistence type="predicted"/>
<keyword evidence="2" id="KW-1185">Reference proteome</keyword>
<dbReference type="Pfam" id="PF05635">
    <property type="entry name" value="23S_rRNA_IVP"/>
    <property type="match status" value="1"/>
</dbReference>
<evidence type="ECO:0000313" key="1">
    <source>
        <dbReference type="EMBL" id="MDI3318179.1"/>
    </source>
</evidence>
<reference evidence="1 2" key="1">
    <citation type="submission" date="2023-05" db="EMBL/GenBank/DDBJ databases">
        <title>Genome sequence of Pinibacter sp. MAH-24.</title>
        <authorList>
            <person name="Huq M.A."/>
        </authorList>
    </citation>
    <scope>NUCLEOTIDE SEQUENCE [LARGE SCALE GENOMIC DNA]</scope>
    <source>
        <strain evidence="1 2">MAH-24</strain>
    </source>
</reference>
<dbReference type="Gene3D" id="1.20.1440.60">
    <property type="entry name" value="23S rRNA-intervening sequence"/>
    <property type="match status" value="1"/>
</dbReference>
<dbReference type="PANTHER" id="PTHR38471">
    <property type="entry name" value="FOUR HELIX BUNDLE PROTEIN"/>
    <property type="match status" value="1"/>
</dbReference>
<dbReference type="PANTHER" id="PTHR38471:SF2">
    <property type="entry name" value="FOUR HELIX BUNDLE PROTEIN"/>
    <property type="match status" value="1"/>
</dbReference>
<protein>
    <submittedName>
        <fullName evidence="1">Four helix bundle protein</fullName>
    </submittedName>
</protein>
<comment type="caution">
    <text evidence="1">The sequence shown here is derived from an EMBL/GenBank/DDBJ whole genome shotgun (WGS) entry which is preliminary data.</text>
</comment>
<accession>A0ABT6R8F3</accession>
<dbReference type="NCBIfam" id="TIGR02436">
    <property type="entry name" value="four helix bundle protein"/>
    <property type="match status" value="1"/>
</dbReference>
<dbReference type="EMBL" id="JASBRG010000001">
    <property type="protein sequence ID" value="MDI3318179.1"/>
    <property type="molecule type" value="Genomic_DNA"/>
</dbReference>
<organism evidence="1 2">
    <name type="scientific">Pinibacter soli</name>
    <dbReference type="NCBI Taxonomy" id="3044211"/>
    <lineage>
        <taxon>Bacteria</taxon>
        <taxon>Pseudomonadati</taxon>
        <taxon>Bacteroidota</taxon>
        <taxon>Chitinophagia</taxon>
        <taxon>Chitinophagales</taxon>
        <taxon>Chitinophagaceae</taxon>
        <taxon>Pinibacter</taxon>
    </lineage>
</organism>
<dbReference type="Proteomes" id="UP001226434">
    <property type="component" value="Unassembled WGS sequence"/>
</dbReference>
<name>A0ABT6R8F3_9BACT</name>